<reference evidence="1" key="1">
    <citation type="submission" date="2020-05" db="EMBL/GenBank/DDBJ databases">
        <title>Large-scale comparative analyses of tick genomes elucidate their genetic diversity and vector capacities.</title>
        <authorList>
            <person name="Jia N."/>
            <person name="Wang J."/>
            <person name="Shi W."/>
            <person name="Du L."/>
            <person name="Sun Y."/>
            <person name="Zhan W."/>
            <person name="Jiang J."/>
            <person name="Wang Q."/>
            <person name="Zhang B."/>
            <person name="Ji P."/>
            <person name="Sakyi L.B."/>
            <person name="Cui X."/>
            <person name="Yuan T."/>
            <person name="Jiang B."/>
            <person name="Yang W."/>
            <person name="Lam T.T.-Y."/>
            <person name="Chang Q."/>
            <person name="Ding S."/>
            <person name="Wang X."/>
            <person name="Zhu J."/>
            <person name="Ruan X."/>
            <person name="Zhao L."/>
            <person name="Wei J."/>
            <person name="Que T."/>
            <person name="Du C."/>
            <person name="Cheng J."/>
            <person name="Dai P."/>
            <person name="Han X."/>
            <person name="Huang E."/>
            <person name="Gao Y."/>
            <person name="Liu J."/>
            <person name="Shao H."/>
            <person name="Ye R."/>
            <person name="Li L."/>
            <person name="Wei W."/>
            <person name="Wang X."/>
            <person name="Wang C."/>
            <person name="Yang T."/>
            <person name="Huo Q."/>
            <person name="Li W."/>
            <person name="Guo W."/>
            <person name="Chen H."/>
            <person name="Zhou L."/>
            <person name="Ni X."/>
            <person name="Tian J."/>
            <person name="Zhou Y."/>
            <person name="Sheng Y."/>
            <person name="Liu T."/>
            <person name="Pan Y."/>
            <person name="Xia L."/>
            <person name="Li J."/>
            <person name="Zhao F."/>
            <person name="Cao W."/>
        </authorList>
    </citation>
    <scope>NUCLEOTIDE SEQUENCE</scope>
    <source>
        <strain evidence="1">Hyas-2018</strain>
    </source>
</reference>
<organism evidence="1 2">
    <name type="scientific">Hyalomma asiaticum</name>
    <name type="common">Tick</name>
    <dbReference type="NCBI Taxonomy" id="266040"/>
    <lineage>
        <taxon>Eukaryota</taxon>
        <taxon>Metazoa</taxon>
        <taxon>Ecdysozoa</taxon>
        <taxon>Arthropoda</taxon>
        <taxon>Chelicerata</taxon>
        <taxon>Arachnida</taxon>
        <taxon>Acari</taxon>
        <taxon>Parasitiformes</taxon>
        <taxon>Ixodida</taxon>
        <taxon>Ixodoidea</taxon>
        <taxon>Ixodidae</taxon>
        <taxon>Hyalomminae</taxon>
        <taxon>Hyalomma</taxon>
    </lineage>
</organism>
<keyword evidence="2" id="KW-1185">Reference proteome</keyword>
<gene>
    <name evidence="1" type="ORF">HPB50_001783</name>
</gene>
<name>A0ACB7T896_HYAAI</name>
<comment type="caution">
    <text evidence="1">The sequence shown here is derived from an EMBL/GenBank/DDBJ whole genome shotgun (WGS) entry which is preliminary data.</text>
</comment>
<protein>
    <submittedName>
        <fullName evidence="1">Uncharacterized protein</fullName>
    </submittedName>
</protein>
<proteinExistence type="predicted"/>
<dbReference type="Proteomes" id="UP000821845">
    <property type="component" value="Chromosome 10"/>
</dbReference>
<sequence>MNLRRCSLCLIVVHLFFLRRWVIAIAPASQTANGASWDAPESATYEDALSIARCQAYCLDQLTEQCMSGCLFSNETSAYLIGEQHQFRVTVVSKSGPLSQARTSPWTYYTENATAPGEPLNVTVTKLTPDGRFIVSRLTWSTGDECKRERGDSYPTKTDALEYRGSSSRTRTCERFFLATSFRLQPYDVYHYDIRGLSFDTNYTVVLRSTDTTEALNSGPVTVWFKTPSCLDCYQFNFSLCAPGPPSQLVVHEVERPSSTWVAAPSHGLKIAWSPPAYASEENPVLGYQVTIEEQGSILDVKKNPTRRIKRTVDAETQQLSVSEILDGALYRVLVQAQSPAGLGQPAVTKYSRHAGYNSIVIWSVGVCLVFAVIATPIASWFAVQQQRRRLSEVADKKLQKTSPAVAAASSPRSPDKVRPYSPRHFLQLQRNAFWLLRKSGDTYEIPFETLELREKIGQGAFSVVHRAHVWLGKVRETVAVKMLKDNPTSEERRNLQREIELLKLVGKHTNVVNMRAYCTMGPRLALVVEYCPLGDLKTYLVRIRERLASGTYENESKKGDPGFLNVSTTSTDSGIPEDLGDVPPLCHLLPLARQVAQGMRVVHRDVAARNVLLVSKNHAKIADLGLSRDMYEEGLYRKHGAGRLPARWMALESLSHMTYTTMSDVWSFGVLLWEVASLGAVPYSGVDNHELLEFLMAGNRLPKPVNCPQETYDIMTSCWNASPVCRPTFSTVVCRLDEILEQSQEYFSFSSESE</sequence>
<dbReference type="EMBL" id="CM023490">
    <property type="protein sequence ID" value="KAH6942214.1"/>
    <property type="molecule type" value="Genomic_DNA"/>
</dbReference>
<accession>A0ACB7T896</accession>
<evidence type="ECO:0000313" key="1">
    <source>
        <dbReference type="EMBL" id="KAH6942214.1"/>
    </source>
</evidence>
<evidence type="ECO:0000313" key="2">
    <source>
        <dbReference type="Proteomes" id="UP000821845"/>
    </source>
</evidence>